<protein>
    <submittedName>
        <fullName evidence="2">Uncharacterized protein</fullName>
    </submittedName>
</protein>
<evidence type="ECO:0000313" key="3">
    <source>
        <dbReference type="Proteomes" id="UP000054995"/>
    </source>
</evidence>
<keyword evidence="3" id="KW-1185">Reference proteome</keyword>
<sequence>MQKSMYSIIALAIGIFILQFCATNERQYWINCPKECNREDSLSTTLFLEQRQLCTLFSITITSTFVPTVICLKASLAANLKFTSSRDAFETSSVANAEVTQFKLLQPLQFLIGSVFNKDCAKDINGYTHPQNNWSSRMLCTCWYFNLYFTNQSACCCCCSMNR</sequence>
<dbReference type="EMBL" id="JYDT01000009">
    <property type="protein sequence ID" value="KRY92069.1"/>
    <property type="molecule type" value="Genomic_DNA"/>
</dbReference>
<comment type="caution">
    <text evidence="2">The sequence shown here is derived from an EMBL/GenBank/DDBJ whole genome shotgun (WGS) entry which is preliminary data.</text>
</comment>
<organism evidence="2 3">
    <name type="scientific">Trichinella pseudospiralis</name>
    <name type="common">Parasitic roundworm</name>
    <dbReference type="NCBI Taxonomy" id="6337"/>
    <lineage>
        <taxon>Eukaryota</taxon>
        <taxon>Metazoa</taxon>
        <taxon>Ecdysozoa</taxon>
        <taxon>Nematoda</taxon>
        <taxon>Enoplea</taxon>
        <taxon>Dorylaimia</taxon>
        <taxon>Trichinellida</taxon>
        <taxon>Trichinellidae</taxon>
        <taxon>Trichinella</taxon>
    </lineage>
</organism>
<accession>A0A0V1G1R5</accession>
<proteinExistence type="predicted"/>
<dbReference type="Proteomes" id="UP000054995">
    <property type="component" value="Unassembled WGS sequence"/>
</dbReference>
<reference evidence="2 3" key="1">
    <citation type="submission" date="2015-01" db="EMBL/GenBank/DDBJ databases">
        <title>Evolution of Trichinella species and genotypes.</title>
        <authorList>
            <person name="Korhonen P.K."/>
            <person name="Edoardo P."/>
            <person name="Giuseppe L.R."/>
            <person name="Gasser R.B."/>
        </authorList>
    </citation>
    <scope>NUCLEOTIDE SEQUENCE [LARGE SCALE GENOMIC DNA]</scope>
    <source>
        <strain evidence="2">ISS470</strain>
    </source>
</reference>
<feature type="chain" id="PRO_5006878415" evidence="1">
    <location>
        <begin position="24"/>
        <end position="163"/>
    </location>
</feature>
<dbReference type="AlphaFoldDB" id="A0A0V1G1R5"/>
<feature type="signal peptide" evidence="1">
    <location>
        <begin position="1"/>
        <end position="23"/>
    </location>
</feature>
<gene>
    <name evidence="2" type="ORF">T4D_12730</name>
</gene>
<evidence type="ECO:0000313" key="2">
    <source>
        <dbReference type="EMBL" id="KRY92069.1"/>
    </source>
</evidence>
<evidence type="ECO:0000256" key="1">
    <source>
        <dbReference type="SAM" id="SignalP"/>
    </source>
</evidence>
<name>A0A0V1G1R5_TRIPS</name>
<keyword evidence="1" id="KW-0732">Signal</keyword>